<accession>A0A8T0GSQ6</accession>
<dbReference type="Gene3D" id="3.30.1320.10">
    <property type="match status" value="1"/>
</dbReference>
<gene>
    <name evidence="4" type="ORF">KC19_9G061900</name>
</gene>
<dbReference type="EMBL" id="CM026430">
    <property type="protein sequence ID" value="KAG0561399.1"/>
    <property type="molecule type" value="Genomic_DNA"/>
</dbReference>
<dbReference type="GO" id="GO:0005739">
    <property type="term" value="C:mitochondrion"/>
    <property type="evidence" value="ECO:0007669"/>
    <property type="project" value="GOC"/>
</dbReference>
<dbReference type="PANTHER" id="PTHR12919">
    <property type="entry name" value="30S RIBOSOMAL PROTEIN S16"/>
    <property type="match status" value="1"/>
</dbReference>
<dbReference type="AlphaFoldDB" id="A0A8T0GSQ6"/>
<sequence length="157" mass="17045">MAAAAVTSSMASLSLRGSSFREFHGLVAQPSARPAMPSPAQGVMRKPLKVEAAGEGLAGKGAVRIRLVRFGRKKLPYYRIIIANSRSRRDGRFLEMVGHYNPMPDKNGEKDIKVNGERIKYWLSVGAQPSDTVRNILYKQGVMTPPNSPVPAPAAEA</sequence>
<dbReference type="SUPFAM" id="SSF54565">
    <property type="entry name" value="Ribosomal protein S16"/>
    <property type="match status" value="1"/>
</dbReference>
<dbReference type="GO" id="GO:0015935">
    <property type="term" value="C:small ribosomal subunit"/>
    <property type="evidence" value="ECO:0007669"/>
    <property type="project" value="TreeGrafter"/>
</dbReference>
<keyword evidence="2" id="KW-0689">Ribosomal protein</keyword>
<organism evidence="4 5">
    <name type="scientific">Ceratodon purpureus</name>
    <name type="common">Fire moss</name>
    <name type="synonym">Dicranum purpureum</name>
    <dbReference type="NCBI Taxonomy" id="3225"/>
    <lineage>
        <taxon>Eukaryota</taxon>
        <taxon>Viridiplantae</taxon>
        <taxon>Streptophyta</taxon>
        <taxon>Embryophyta</taxon>
        <taxon>Bryophyta</taxon>
        <taxon>Bryophytina</taxon>
        <taxon>Bryopsida</taxon>
        <taxon>Dicranidae</taxon>
        <taxon>Pseudoditrichales</taxon>
        <taxon>Ditrichaceae</taxon>
        <taxon>Ceratodon</taxon>
    </lineage>
</organism>
<dbReference type="Proteomes" id="UP000822688">
    <property type="component" value="Chromosome 9"/>
</dbReference>
<dbReference type="NCBIfam" id="TIGR00002">
    <property type="entry name" value="S16"/>
    <property type="match status" value="1"/>
</dbReference>
<keyword evidence="5" id="KW-1185">Reference proteome</keyword>
<name>A0A8T0GSQ6_CERPU</name>
<dbReference type="HAMAP" id="MF_00385">
    <property type="entry name" value="Ribosomal_bS16"/>
    <property type="match status" value="1"/>
</dbReference>
<dbReference type="InterPro" id="IPR023803">
    <property type="entry name" value="Ribosomal_bS16_dom_sf"/>
</dbReference>
<protein>
    <submittedName>
        <fullName evidence="4">Uncharacterized protein</fullName>
    </submittedName>
</protein>
<evidence type="ECO:0000313" key="5">
    <source>
        <dbReference type="Proteomes" id="UP000822688"/>
    </source>
</evidence>
<evidence type="ECO:0000256" key="1">
    <source>
        <dbReference type="ARBA" id="ARBA00006668"/>
    </source>
</evidence>
<dbReference type="GO" id="GO:0032543">
    <property type="term" value="P:mitochondrial translation"/>
    <property type="evidence" value="ECO:0007669"/>
    <property type="project" value="TreeGrafter"/>
</dbReference>
<comment type="caution">
    <text evidence="4">The sequence shown here is derived from an EMBL/GenBank/DDBJ whole genome shotgun (WGS) entry which is preliminary data.</text>
</comment>
<dbReference type="OrthoDB" id="407221at2759"/>
<dbReference type="Pfam" id="PF00886">
    <property type="entry name" value="Ribosomal_S16"/>
    <property type="match status" value="1"/>
</dbReference>
<dbReference type="GO" id="GO:0003735">
    <property type="term" value="F:structural constituent of ribosome"/>
    <property type="evidence" value="ECO:0007669"/>
    <property type="project" value="InterPro"/>
</dbReference>
<reference evidence="4" key="1">
    <citation type="submission" date="2020-06" db="EMBL/GenBank/DDBJ databases">
        <title>WGS assembly of Ceratodon purpureus strain R40.</title>
        <authorList>
            <person name="Carey S.B."/>
            <person name="Jenkins J."/>
            <person name="Shu S."/>
            <person name="Lovell J.T."/>
            <person name="Sreedasyam A."/>
            <person name="Maumus F."/>
            <person name="Tiley G.P."/>
            <person name="Fernandez-Pozo N."/>
            <person name="Barry K."/>
            <person name="Chen C."/>
            <person name="Wang M."/>
            <person name="Lipzen A."/>
            <person name="Daum C."/>
            <person name="Saski C.A."/>
            <person name="Payton A.C."/>
            <person name="Mcbreen J.C."/>
            <person name="Conrad R.E."/>
            <person name="Kollar L.M."/>
            <person name="Olsson S."/>
            <person name="Huttunen S."/>
            <person name="Landis J.B."/>
            <person name="Wickett N.J."/>
            <person name="Johnson M.G."/>
            <person name="Rensing S.A."/>
            <person name="Grimwood J."/>
            <person name="Schmutz J."/>
            <person name="Mcdaniel S.F."/>
        </authorList>
    </citation>
    <scope>NUCLEOTIDE SEQUENCE</scope>
    <source>
        <strain evidence="4">R40</strain>
    </source>
</reference>
<evidence type="ECO:0000313" key="4">
    <source>
        <dbReference type="EMBL" id="KAG0561399.1"/>
    </source>
</evidence>
<dbReference type="InterPro" id="IPR000307">
    <property type="entry name" value="Ribosomal_bS16"/>
</dbReference>
<keyword evidence="3" id="KW-0687">Ribonucleoprotein</keyword>
<proteinExistence type="inferred from homology"/>
<dbReference type="PANTHER" id="PTHR12919:SF39">
    <property type="entry name" value="SMALL RIBOSOMAL SUBUNIT PROTEIN BS16M_BS16C"/>
    <property type="match status" value="1"/>
</dbReference>
<evidence type="ECO:0000256" key="2">
    <source>
        <dbReference type="ARBA" id="ARBA00022980"/>
    </source>
</evidence>
<comment type="similarity">
    <text evidence="1">Belongs to the bacterial ribosomal protein bS16 family.</text>
</comment>
<evidence type="ECO:0000256" key="3">
    <source>
        <dbReference type="ARBA" id="ARBA00023274"/>
    </source>
</evidence>